<dbReference type="Gene3D" id="1.10.510.10">
    <property type="entry name" value="Transferase(Phosphotransferase) domain 1"/>
    <property type="match status" value="1"/>
</dbReference>
<dbReference type="Pfam" id="PF00069">
    <property type="entry name" value="Pkinase"/>
    <property type="match status" value="1"/>
</dbReference>
<keyword evidence="3" id="KW-1185">Reference proteome</keyword>
<name>A0ABR2KZ00_9EUKA</name>
<dbReference type="PROSITE" id="PS50011">
    <property type="entry name" value="PROTEIN_KINASE_DOM"/>
    <property type="match status" value="1"/>
</dbReference>
<dbReference type="InterPro" id="IPR051681">
    <property type="entry name" value="Ser/Thr_Kinases-Pseudokinases"/>
</dbReference>
<protein>
    <recommendedName>
        <fullName evidence="1">Protein kinase domain-containing protein</fullName>
    </recommendedName>
</protein>
<dbReference type="EMBL" id="JAPFFF010000002">
    <property type="protein sequence ID" value="KAK8896350.1"/>
    <property type="molecule type" value="Genomic_DNA"/>
</dbReference>
<dbReference type="Proteomes" id="UP001470230">
    <property type="component" value="Unassembled WGS sequence"/>
</dbReference>
<dbReference type="PANTHER" id="PTHR44329">
    <property type="entry name" value="SERINE/THREONINE-PROTEIN KINASE TNNI3K-RELATED"/>
    <property type="match status" value="1"/>
</dbReference>
<dbReference type="InterPro" id="IPR011009">
    <property type="entry name" value="Kinase-like_dom_sf"/>
</dbReference>
<dbReference type="SUPFAM" id="SSF56112">
    <property type="entry name" value="Protein kinase-like (PK-like)"/>
    <property type="match status" value="1"/>
</dbReference>
<comment type="caution">
    <text evidence="2">The sequence shown here is derived from an EMBL/GenBank/DDBJ whole genome shotgun (WGS) entry which is preliminary data.</text>
</comment>
<organism evidence="2 3">
    <name type="scientific">Tritrichomonas musculus</name>
    <dbReference type="NCBI Taxonomy" id="1915356"/>
    <lineage>
        <taxon>Eukaryota</taxon>
        <taxon>Metamonada</taxon>
        <taxon>Parabasalia</taxon>
        <taxon>Tritrichomonadida</taxon>
        <taxon>Tritrichomonadidae</taxon>
        <taxon>Tritrichomonas</taxon>
    </lineage>
</organism>
<gene>
    <name evidence="2" type="ORF">M9Y10_014248</name>
</gene>
<accession>A0ABR2KZ00</accession>
<evidence type="ECO:0000313" key="2">
    <source>
        <dbReference type="EMBL" id="KAK8896350.1"/>
    </source>
</evidence>
<reference evidence="2 3" key="1">
    <citation type="submission" date="2024-04" db="EMBL/GenBank/DDBJ databases">
        <title>Tritrichomonas musculus Genome.</title>
        <authorList>
            <person name="Alves-Ferreira E."/>
            <person name="Grigg M."/>
            <person name="Lorenzi H."/>
            <person name="Galac M."/>
        </authorList>
    </citation>
    <scope>NUCLEOTIDE SEQUENCE [LARGE SCALE GENOMIC DNA]</scope>
    <source>
        <strain evidence="2 3">EAF2021</strain>
    </source>
</reference>
<sequence>MIFENVPNKTLSHILFPEKEKEENNNNYILDDTQKLIIIYGIALGMQYLHSYNILHRNLTSSNIFLDNSFHLKISGFNFVKQNASSGPNNEFKYKGKQIYLAPEVLTTDPNERPTFDEIVEELKTNKGFITEKIDANAYREYVRFIDEGDKTIEVGKKASLIDEIVKRKTHVFRQSDFDPSKRGPLKRDDDFTLKYYELKAVDANDDLFKVGEIEHKETKAKFKVLLCLTEISNFTRN</sequence>
<dbReference type="InterPro" id="IPR000719">
    <property type="entry name" value="Prot_kinase_dom"/>
</dbReference>
<evidence type="ECO:0000313" key="3">
    <source>
        <dbReference type="Proteomes" id="UP001470230"/>
    </source>
</evidence>
<proteinExistence type="predicted"/>
<evidence type="ECO:0000259" key="1">
    <source>
        <dbReference type="PROSITE" id="PS50011"/>
    </source>
</evidence>
<feature type="domain" description="Protein kinase" evidence="1">
    <location>
        <begin position="1"/>
        <end position="238"/>
    </location>
</feature>